<accession>A0A4S8LCH4</accession>
<keyword evidence="2" id="KW-1185">Reference proteome</keyword>
<dbReference type="OrthoDB" id="3256662at2759"/>
<dbReference type="EMBL" id="ML179499">
    <property type="protein sequence ID" value="THU86390.1"/>
    <property type="molecule type" value="Genomic_DNA"/>
</dbReference>
<evidence type="ECO:0008006" key="3">
    <source>
        <dbReference type="Google" id="ProtNLM"/>
    </source>
</evidence>
<dbReference type="Proteomes" id="UP000297245">
    <property type="component" value="Unassembled WGS sequence"/>
</dbReference>
<proteinExistence type="predicted"/>
<gene>
    <name evidence="1" type="ORF">K435DRAFT_366917</name>
</gene>
<sequence>MAGFVWNTPTRQNGDRLLPVIPCEIYEEIIAYIEPSDELGLHNCKQIWLSLAKVCRYFCAETMRRFYQSIILSGNSSSDADQQSPASYFNFCSQVRKGVGPRAGFSVDVKECLLAYWYSAMVLDLFLDEKVGKALVRMDNLATLSLLKIPVTPTLLKVIRRLKNLESLNMQACTFEGVTVDHLNKLSSLKLKQLSVMNSTMRSIPMDLALAMGVLIENLEELRTNNCLVLKALLSVSKRKPIPLQVLNLELKFIADSELVSLCDFLDTTPTITDLRFHIPFAPIHFANLSTSALLKLAKVQAPLHFLKSLASRPLIELHQTCNQFDDPLLSSGPLLSNINGQSLSVLSLSWDLLKERPFQECFPQLHTLTLLDVYELVIPRPPGFIDFVGTHISSMITIDICYRAQPLQR</sequence>
<evidence type="ECO:0000313" key="2">
    <source>
        <dbReference type="Proteomes" id="UP000297245"/>
    </source>
</evidence>
<dbReference type="SUPFAM" id="SSF52047">
    <property type="entry name" value="RNI-like"/>
    <property type="match status" value="1"/>
</dbReference>
<dbReference type="Gene3D" id="3.80.10.10">
    <property type="entry name" value="Ribonuclease Inhibitor"/>
    <property type="match status" value="1"/>
</dbReference>
<organism evidence="1 2">
    <name type="scientific">Dendrothele bispora (strain CBS 962.96)</name>
    <dbReference type="NCBI Taxonomy" id="1314807"/>
    <lineage>
        <taxon>Eukaryota</taxon>
        <taxon>Fungi</taxon>
        <taxon>Dikarya</taxon>
        <taxon>Basidiomycota</taxon>
        <taxon>Agaricomycotina</taxon>
        <taxon>Agaricomycetes</taxon>
        <taxon>Agaricomycetidae</taxon>
        <taxon>Agaricales</taxon>
        <taxon>Agaricales incertae sedis</taxon>
        <taxon>Dendrothele</taxon>
    </lineage>
</organism>
<dbReference type="AlphaFoldDB" id="A0A4S8LCH4"/>
<dbReference type="InterPro" id="IPR032675">
    <property type="entry name" value="LRR_dom_sf"/>
</dbReference>
<name>A0A4S8LCH4_DENBC</name>
<evidence type="ECO:0000313" key="1">
    <source>
        <dbReference type="EMBL" id="THU86390.1"/>
    </source>
</evidence>
<protein>
    <recommendedName>
        <fullName evidence="3">F-box domain-containing protein</fullName>
    </recommendedName>
</protein>
<reference evidence="1 2" key="1">
    <citation type="journal article" date="2019" name="Nat. Ecol. Evol.">
        <title>Megaphylogeny resolves global patterns of mushroom evolution.</title>
        <authorList>
            <person name="Varga T."/>
            <person name="Krizsan K."/>
            <person name="Foldi C."/>
            <person name="Dima B."/>
            <person name="Sanchez-Garcia M."/>
            <person name="Sanchez-Ramirez S."/>
            <person name="Szollosi G.J."/>
            <person name="Szarkandi J.G."/>
            <person name="Papp V."/>
            <person name="Albert L."/>
            <person name="Andreopoulos W."/>
            <person name="Angelini C."/>
            <person name="Antonin V."/>
            <person name="Barry K.W."/>
            <person name="Bougher N.L."/>
            <person name="Buchanan P."/>
            <person name="Buyck B."/>
            <person name="Bense V."/>
            <person name="Catcheside P."/>
            <person name="Chovatia M."/>
            <person name="Cooper J."/>
            <person name="Damon W."/>
            <person name="Desjardin D."/>
            <person name="Finy P."/>
            <person name="Geml J."/>
            <person name="Haridas S."/>
            <person name="Hughes K."/>
            <person name="Justo A."/>
            <person name="Karasinski D."/>
            <person name="Kautmanova I."/>
            <person name="Kiss B."/>
            <person name="Kocsube S."/>
            <person name="Kotiranta H."/>
            <person name="LaButti K.M."/>
            <person name="Lechner B.E."/>
            <person name="Liimatainen K."/>
            <person name="Lipzen A."/>
            <person name="Lukacs Z."/>
            <person name="Mihaltcheva S."/>
            <person name="Morgado L.N."/>
            <person name="Niskanen T."/>
            <person name="Noordeloos M.E."/>
            <person name="Ohm R.A."/>
            <person name="Ortiz-Santana B."/>
            <person name="Ovrebo C."/>
            <person name="Racz N."/>
            <person name="Riley R."/>
            <person name="Savchenko A."/>
            <person name="Shiryaev A."/>
            <person name="Soop K."/>
            <person name="Spirin V."/>
            <person name="Szebenyi C."/>
            <person name="Tomsovsky M."/>
            <person name="Tulloss R.E."/>
            <person name="Uehling J."/>
            <person name="Grigoriev I.V."/>
            <person name="Vagvolgyi C."/>
            <person name="Papp T."/>
            <person name="Martin F.M."/>
            <person name="Miettinen O."/>
            <person name="Hibbett D.S."/>
            <person name="Nagy L.G."/>
        </authorList>
    </citation>
    <scope>NUCLEOTIDE SEQUENCE [LARGE SCALE GENOMIC DNA]</scope>
    <source>
        <strain evidence="1 2">CBS 962.96</strain>
    </source>
</reference>